<evidence type="ECO:0000313" key="2">
    <source>
        <dbReference type="EMBL" id="RLP75394.1"/>
    </source>
</evidence>
<name>A0A3L7A5L3_9HYPH</name>
<reference evidence="2 3" key="1">
    <citation type="submission" date="2018-10" db="EMBL/GenBank/DDBJ databases">
        <title>Xanthobacter tagetidis genome sequencing and assembly.</title>
        <authorList>
            <person name="Maclea K.S."/>
            <person name="Goen A.E."/>
            <person name="Fatima S.A."/>
        </authorList>
    </citation>
    <scope>NUCLEOTIDE SEQUENCE [LARGE SCALE GENOMIC DNA]</scope>
    <source>
        <strain evidence="2 3">ATCC 700314</strain>
    </source>
</reference>
<feature type="signal peptide" evidence="1">
    <location>
        <begin position="1"/>
        <end position="23"/>
    </location>
</feature>
<accession>A0A3L7A5L3</accession>
<evidence type="ECO:0000256" key="1">
    <source>
        <dbReference type="SAM" id="SignalP"/>
    </source>
</evidence>
<dbReference type="EMBL" id="RCTF01000015">
    <property type="protein sequence ID" value="RLP75394.1"/>
    <property type="molecule type" value="Genomic_DNA"/>
</dbReference>
<evidence type="ECO:0000313" key="3">
    <source>
        <dbReference type="Proteomes" id="UP000269692"/>
    </source>
</evidence>
<dbReference type="RefSeq" id="WP_121624468.1">
    <property type="nucleotide sequence ID" value="NZ_JACIIW010000005.1"/>
</dbReference>
<dbReference type="OrthoDB" id="8441026at2"/>
<evidence type="ECO:0008006" key="4">
    <source>
        <dbReference type="Google" id="ProtNLM"/>
    </source>
</evidence>
<protein>
    <recommendedName>
        <fullName evidence="4">DUF2066 domain-containing protein</fullName>
    </recommendedName>
</protein>
<organism evidence="2 3">
    <name type="scientific">Xanthobacter tagetidis</name>
    <dbReference type="NCBI Taxonomy" id="60216"/>
    <lineage>
        <taxon>Bacteria</taxon>
        <taxon>Pseudomonadati</taxon>
        <taxon>Pseudomonadota</taxon>
        <taxon>Alphaproteobacteria</taxon>
        <taxon>Hyphomicrobiales</taxon>
        <taxon>Xanthobacteraceae</taxon>
        <taxon>Xanthobacter</taxon>
    </lineage>
</organism>
<keyword evidence="1" id="KW-0732">Signal</keyword>
<proteinExistence type="predicted"/>
<sequence>MHRTAPTLLACALLLAAGLPAQAGPAEDYIAARNKAVAAVDAAVQGGKSDAQIAKIEDTGRKDLQKRMTAMLGPLKFKGLNQKPIFSPETLVRDELGSDSPDGMVFMDEEGATYILVSPEPVFADWLAARAKDEGAPAAFKDGIKAATGDEFFYTLTVSRDAAFSNYAELAPAANPGETVHAALGLFSQDIAGNAPPDTVVVTRIADGRVSVASADAAVKVPEMPACDAAWKAASAKADALLEEVQKSGKEDDPRWEEGFRAQDDASHAYRLCFMKEAAGKPFLAEAGKRAEAMLDVMRGK</sequence>
<gene>
    <name evidence="2" type="ORF">D9R14_16625</name>
</gene>
<dbReference type="AlphaFoldDB" id="A0A3L7A5L3"/>
<comment type="caution">
    <text evidence="2">The sequence shown here is derived from an EMBL/GenBank/DDBJ whole genome shotgun (WGS) entry which is preliminary data.</text>
</comment>
<keyword evidence="3" id="KW-1185">Reference proteome</keyword>
<feature type="chain" id="PRO_5018135355" description="DUF2066 domain-containing protein" evidence="1">
    <location>
        <begin position="24"/>
        <end position="301"/>
    </location>
</feature>
<dbReference type="Proteomes" id="UP000269692">
    <property type="component" value="Unassembled WGS sequence"/>
</dbReference>